<dbReference type="Proteomes" id="UP000054007">
    <property type="component" value="Unassembled WGS sequence"/>
</dbReference>
<accession>A0A0D7AUH9</accession>
<gene>
    <name evidence="1" type="ORF">CYLTODRAFT_427507</name>
</gene>
<evidence type="ECO:0000313" key="1">
    <source>
        <dbReference type="EMBL" id="KIY61504.1"/>
    </source>
</evidence>
<dbReference type="AlphaFoldDB" id="A0A0D7AUH9"/>
<proteinExistence type="predicted"/>
<dbReference type="SUPFAM" id="SSF52047">
    <property type="entry name" value="RNI-like"/>
    <property type="match status" value="1"/>
</dbReference>
<dbReference type="OrthoDB" id="2929911at2759"/>
<name>A0A0D7AUH9_9AGAR</name>
<dbReference type="Gene3D" id="3.80.10.10">
    <property type="entry name" value="Ribonuclease Inhibitor"/>
    <property type="match status" value="1"/>
</dbReference>
<organism evidence="1 2">
    <name type="scientific">Cylindrobasidium torrendii FP15055 ss-10</name>
    <dbReference type="NCBI Taxonomy" id="1314674"/>
    <lineage>
        <taxon>Eukaryota</taxon>
        <taxon>Fungi</taxon>
        <taxon>Dikarya</taxon>
        <taxon>Basidiomycota</taxon>
        <taxon>Agaricomycotina</taxon>
        <taxon>Agaricomycetes</taxon>
        <taxon>Agaricomycetidae</taxon>
        <taxon>Agaricales</taxon>
        <taxon>Marasmiineae</taxon>
        <taxon>Physalacriaceae</taxon>
        <taxon>Cylindrobasidium</taxon>
    </lineage>
</organism>
<sequence length="505" mass="57330">MASLAFIDRVNRVLDTQDVQNVATTLVSHQTEPEILSSTIPRPQAEQYAAEDRRRELQVSVGVCETLLQPSPLRQLPTEVMSEILCAYSKSLIPSQEEAEAIVLPYYSTEKLARLRTAQELPLRVCRQWYNIASATPRYWRIHILIVPTSHEGDVYRAQFWKYTEDRLGRARDTRLFVGLSLGQDPHSDVADIAKCMQLFRECAKQTQTLVLITPRFRPGSSRATSPETHLPHLRRLIVGPGDVFREPHINIQSLENLYSCSLAGPMAFGMASSTITHLHFRETNDFEDIREVILATPRLQHLWLSHVRNPDAVLPNLSHPNLLWLVLGSNPSSILHNCTFPKLHSLSLNEDTKQWPDDRDIAFFERSRCPIKYLTIMGKGGFSKTLPDVLYSLPALNTVNLSCMSKRSGNPLPSAFLEALAKQSRRQRPIPPHVTTFSFPEVRQMGRFLAALEGILANYEEYKLRRIEVEARICNEPRFKGLIDKLAEVGIILAPGKYAFPSYD</sequence>
<evidence type="ECO:0000313" key="2">
    <source>
        <dbReference type="Proteomes" id="UP000054007"/>
    </source>
</evidence>
<dbReference type="InterPro" id="IPR032675">
    <property type="entry name" value="LRR_dom_sf"/>
</dbReference>
<reference evidence="1 2" key="1">
    <citation type="journal article" date="2015" name="Fungal Genet. Biol.">
        <title>Evolution of novel wood decay mechanisms in Agaricales revealed by the genome sequences of Fistulina hepatica and Cylindrobasidium torrendii.</title>
        <authorList>
            <person name="Floudas D."/>
            <person name="Held B.W."/>
            <person name="Riley R."/>
            <person name="Nagy L.G."/>
            <person name="Koehler G."/>
            <person name="Ransdell A.S."/>
            <person name="Younus H."/>
            <person name="Chow J."/>
            <person name="Chiniquy J."/>
            <person name="Lipzen A."/>
            <person name="Tritt A."/>
            <person name="Sun H."/>
            <person name="Haridas S."/>
            <person name="LaButti K."/>
            <person name="Ohm R.A."/>
            <person name="Kues U."/>
            <person name="Blanchette R.A."/>
            <person name="Grigoriev I.V."/>
            <person name="Minto R.E."/>
            <person name="Hibbett D.S."/>
        </authorList>
    </citation>
    <scope>NUCLEOTIDE SEQUENCE [LARGE SCALE GENOMIC DNA]</scope>
    <source>
        <strain evidence="1 2">FP15055 ss-10</strain>
    </source>
</reference>
<keyword evidence="2" id="KW-1185">Reference proteome</keyword>
<dbReference type="EMBL" id="KN880929">
    <property type="protein sequence ID" value="KIY61504.1"/>
    <property type="molecule type" value="Genomic_DNA"/>
</dbReference>
<protein>
    <submittedName>
        <fullName evidence="1">Uncharacterized protein</fullName>
    </submittedName>
</protein>